<sequence>MTEYTFVIVVNFLVLVLVFISSETVIASYDEFEAYDEEQLVPSSRYETISPSEPPLGDLDNVVFDVSEFGAIPDADTDSTYAFEKTWEAACKHEGITKFYVPEGKFLVGAIEFKGPCSTKSTLEVEIRGDLMAPTSIKQFPFNQWITFTQLNDIVLYGRANLEGRGEVEAWKQESCWKASKCDKLITSLILGNVSNAIIRDITLSNAKGFHLGLHFTQNVTVQNVSISSPQDSPNTDGIHVHSSSYISINSSTIGVGDDCVSISTGSFNVLVFNTRCGPGHGISIGSLGKNKNEEEVRGIRVQNCTINGTDNGVRIKTWPTSPPSQASDMIFEDIIMMNVSNPIIINQEYCPSNSCSTTFASMVKLSNIEFKNIRGTYNTEFGVTLRCSSLVACENITLIDVNLSSINTTEEMKQERFSMKGSLHGLAVFNSNFN</sequence>
<protein>
    <recommendedName>
        <fullName evidence="13">Pectate lyase superfamily protein domain-containing protein</fullName>
    </recommendedName>
</protein>
<accession>V4KQV2</accession>
<evidence type="ECO:0000256" key="3">
    <source>
        <dbReference type="ARBA" id="ARBA00022512"/>
    </source>
</evidence>
<dbReference type="Proteomes" id="UP000030689">
    <property type="component" value="Unassembled WGS sequence"/>
</dbReference>
<keyword evidence="3" id="KW-0134">Cell wall</keyword>
<dbReference type="OMA" id="CANIMES"/>
<evidence type="ECO:0000256" key="1">
    <source>
        <dbReference type="ARBA" id="ARBA00004191"/>
    </source>
</evidence>
<dbReference type="OrthoDB" id="187139at2759"/>
<keyword evidence="10" id="KW-0472">Membrane</keyword>
<keyword evidence="5 9" id="KW-0378">Hydrolase</keyword>
<comment type="subcellular location">
    <subcellularLocation>
        <location evidence="1">Secreted</location>
        <location evidence="1">Cell wall</location>
    </subcellularLocation>
</comment>
<keyword evidence="4" id="KW-0964">Secreted</keyword>
<dbReference type="PANTHER" id="PTHR31375">
    <property type="match status" value="1"/>
</dbReference>
<dbReference type="GO" id="GO:0005975">
    <property type="term" value="P:carbohydrate metabolic process"/>
    <property type="evidence" value="ECO:0007669"/>
    <property type="project" value="InterPro"/>
</dbReference>
<evidence type="ECO:0000256" key="6">
    <source>
        <dbReference type="ARBA" id="ARBA00023295"/>
    </source>
</evidence>
<keyword evidence="6 9" id="KW-0326">Glycosidase</keyword>
<keyword evidence="10" id="KW-1133">Transmembrane helix</keyword>
<keyword evidence="12" id="KW-1185">Reference proteome</keyword>
<dbReference type="FunFam" id="2.160.20.10:FF:000004">
    <property type="entry name" value="Pectin lyase-like superfamily protein"/>
    <property type="match status" value="1"/>
</dbReference>
<dbReference type="InterPro" id="IPR011050">
    <property type="entry name" value="Pectin_lyase_fold/virulence"/>
</dbReference>
<dbReference type="PROSITE" id="PS00502">
    <property type="entry name" value="POLYGALACTURONASE"/>
    <property type="match status" value="1"/>
</dbReference>
<feature type="transmembrane region" description="Helical" evidence="10">
    <location>
        <begin position="6"/>
        <end position="26"/>
    </location>
</feature>
<dbReference type="EMBL" id="KI517748">
    <property type="protein sequence ID" value="ESQ32372.1"/>
    <property type="molecule type" value="Genomic_DNA"/>
</dbReference>
<evidence type="ECO:0000256" key="9">
    <source>
        <dbReference type="RuleBase" id="RU361169"/>
    </source>
</evidence>
<organism evidence="11 12">
    <name type="scientific">Eutrema salsugineum</name>
    <name type="common">Saltwater cress</name>
    <name type="synonym">Sisymbrium salsugineum</name>
    <dbReference type="NCBI Taxonomy" id="72664"/>
    <lineage>
        <taxon>Eukaryota</taxon>
        <taxon>Viridiplantae</taxon>
        <taxon>Streptophyta</taxon>
        <taxon>Embryophyta</taxon>
        <taxon>Tracheophyta</taxon>
        <taxon>Spermatophyta</taxon>
        <taxon>Magnoliopsida</taxon>
        <taxon>eudicotyledons</taxon>
        <taxon>Gunneridae</taxon>
        <taxon>Pentapetalae</taxon>
        <taxon>rosids</taxon>
        <taxon>malvids</taxon>
        <taxon>Brassicales</taxon>
        <taxon>Brassicaceae</taxon>
        <taxon>Eutremeae</taxon>
        <taxon>Eutrema</taxon>
    </lineage>
</organism>
<evidence type="ECO:0000313" key="12">
    <source>
        <dbReference type="Proteomes" id="UP000030689"/>
    </source>
</evidence>
<evidence type="ECO:0000256" key="8">
    <source>
        <dbReference type="PROSITE-ProRule" id="PRU10052"/>
    </source>
</evidence>
<evidence type="ECO:0000256" key="10">
    <source>
        <dbReference type="SAM" id="Phobius"/>
    </source>
</evidence>
<dbReference type="GO" id="GO:0004650">
    <property type="term" value="F:polygalacturonase activity"/>
    <property type="evidence" value="ECO:0007669"/>
    <property type="project" value="InterPro"/>
</dbReference>
<comment type="similarity">
    <text evidence="2 9">Belongs to the glycosyl hydrolase 28 family.</text>
</comment>
<dbReference type="Gene3D" id="2.160.20.10">
    <property type="entry name" value="Single-stranded right-handed beta-helix, Pectin lyase-like"/>
    <property type="match status" value="1"/>
</dbReference>
<keyword evidence="10" id="KW-0812">Transmembrane</keyword>
<gene>
    <name evidence="11" type="ORF">EUTSA_v10005587mg</name>
</gene>
<proteinExistence type="inferred from homology"/>
<dbReference type="InterPro" id="IPR012334">
    <property type="entry name" value="Pectin_lyas_fold"/>
</dbReference>
<dbReference type="InterPro" id="IPR006626">
    <property type="entry name" value="PbH1"/>
</dbReference>
<evidence type="ECO:0000256" key="2">
    <source>
        <dbReference type="ARBA" id="ARBA00008834"/>
    </source>
</evidence>
<dbReference type="KEGG" id="eus:EUTSA_v10005587mg"/>
<dbReference type="AlphaFoldDB" id="V4KQV2"/>
<dbReference type="SMART" id="SM00710">
    <property type="entry name" value="PbH1"/>
    <property type="match status" value="6"/>
</dbReference>
<feature type="active site" evidence="8">
    <location>
        <position position="281"/>
    </location>
</feature>
<reference evidence="11 12" key="1">
    <citation type="journal article" date="2013" name="Front. Plant Sci.">
        <title>The Reference Genome of the Halophytic Plant Eutrema salsugineum.</title>
        <authorList>
            <person name="Yang R."/>
            <person name="Jarvis D.E."/>
            <person name="Chen H."/>
            <person name="Beilstein M.A."/>
            <person name="Grimwood J."/>
            <person name="Jenkins J."/>
            <person name="Shu S."/>
            <person name="Prochnik S."/>
            <person name="Xin M."/>
            <person name="Ma C."/>
            <person name="Schmutz J."/>
            <person name="Wing R.A."/>
            <person name="Mitchell-Olds T."/>
            <person name="Schumaker K.S."/>
            <person name="Wang X."/>
        </authorList>
    </citation>
    <scope>NUCLEOTIDE SEQUENCE [LARGE SCALE GENOMIC DNA]</scope>
</reference>
<dbReference type="eggNOG" id="ENOG502QV2R">
    <property type="taxonomic scope" value="Eukaryota"/>
</dbReference>
<dbReference type="GO" id="GO:0071555">
    <property type="term" value="P:cell wall organization"/>
    <property type="evidence" value="ECO:0007669"/>
    <property type="project" value="UniProtKB-KW"/>
</dbReference>
<dbReference type="Pfam" id="PF00295">
    <property type="entry name" value="Glyco_hydro_28"/>
    <property type="match status" value="1"/>
</dbReference>
<dbReference type="SUPFAM" id="SSF51126">
    <property type="entry name" value="Pectin lyase-like"/>
    <property type="match status" value="1"/>
</dbReference>
<evidence type="ECO:0000256" key="5">
    <source>
        <dbReference type="ARBA" id="ARBA00022801"/>
    </source>
</evidence>
<keyword evidence="7" id="KW-0961">Cell wall biogenesis/degradation</keyword>
<dbReference type="STRING" id="72664.V4KQV2"/>
<evidence type="ECO:0000256" key="4">
    <source>
        <dbReference type="ARBA" id="ARBA00022525"/>
    </source>
</evidence>
<evidence type="ECO:0000256" key="7">
    <source>
        <dbReference type="ARBA" id="ARBA00023316"/>
    </source>
</evidence>
<evidence type="ECO:0000313" key="11">
    <source>
        <dbReference type="EMBL" id="ESQ32372.1"/>
    </source>
</evidence>
<name>V4KQV2_EUTSA</name>
<dbReference type="InterPro" id="IPR000743">
    <property type="entry name" value="Glyco_hydro_28"/>
</dbReference>
<dbReference type="Gramene" id="ESQ32372">
    <property type="protein sequence ID" value="ESQ32372"/>
    <property type="gene ID" value="EUTSA_v10005587mg"/>
</dbReference>
<evidence type="ECO:0008006" key="13">
    <source>
        <dbReference type="Google" id="ProtNLM"/>
    </source>
</evidence>